<dbReference type="PANTHER" id="PTHR42778:SF1">
    <property type="entry name" value="2-AMINOETHYLPHOSPHONATE--PYRUVATE TRANSAMINASE"/>
    <property type="match status" value="1"/>
</dbReference>
<dbReference type="Gene3D" id="3.90.1150.10">
    <property type="entry name" value="Aspartate Aminotransferase, domain 1"/>
    <property type="match status" value="1"/>
</dbReference>
<feature type="domain" description="Aminotransferase class V" evidence="5">
    <location>
        <begin position="32"/>
        <end position="291"/>
    </location>
</feature>
<sequence length="367" mass="41163">MSKLSSEILLNPGPVNLSQKVRVALSNKDLCHREKEFGELIKDINKRLGQVYLELSKEDYHSVLLTSSGTGAVEAMLKSFIPKNSLTLVINNGVYGARMERILKLSNRPYKTLQFNWEEPISIDQIERVLTEFPEIKNLALVHHETTTGRLNPLMAIGEVCKQHDVGIFLDAVSSFGAEKIIGEGINLAALAATAGKCLHGAPGISLVMAHPDLWLNPVQESDSVYFDLYDYYKSQYTSGFSPFTQATHVAMAFQIALEEFFEAGGWEQRNELYKIRADQIADSLLTLGVKTLLPVSDFSSVLYSYLLPSGVSYYELHDYLKNKGFVIYQGQGNLQDMIFRISTMGEISMDDIHCLCDDFKQFFDSN</sequence>
<comment type="cofactor">
    <cofactor evidence="1">
        <name>pyridoxal 5'-phosphate</name>
        <dbReference type="ChEBI" id="CHEBI:597326"/>
    </cofactor>
</comment>
<organism evidence="6">
    <name type="scientific">marine metagenome</name>
    <dbReference type="NCBI Taxonomy" id="408172"/>
    <lineage>
        <taxon>unclassified sequences</taxon>
        <taxon>metagenomes</taxon>
        <taxon>ecological metagenomes</taxon>
    </lineage>
</organism>
<dbReference type="Pfam" id="PF00266">
    <property type="entry name" value="Aminotran_5"/>
    <property type="match status" value="1"/>
</dbReference>
<dbReference type="InterPro" id="IPR015424">
    <property type="entry name" value="PyrdxlP-dep_Trfase"/>
</dbReference>
<dbReference type="GO" id="GO:0008483">
    <property type="term" value="F:transaminase activity"/>
    <property type="evidence" value="ECO:0007669"/>
    <property type="project" value="UniProtKB-KW"/>
</dbReference>
<dbReference type="InterPro" id="IPR000192">
    <property type="entry name" value="Aminotrans_V_dom"/>
</dbReference>
<evidence type="ECO:0000256" key="4">
    <source>
        <dbReference type="ARBA" id="ARBA00022898"/>
    </source>
</evidence>
<keyword evidence="2" id="KW-0032">Aminotransferase</keyword>
<proteinExistence type="predicted"/>
<dbReference type="InterPro" id="IPR015421">
    <property type="entry name" value="PyrdxlP-dep_Trfase_major"/>
</dbReference>
<evidence type="ECO:0000259" key="5">
    <source>
        <dbReference type="Pfam" id="PF00266"/>
    </source>
</evidence>
<dbReference type="EMBL" id="UINC01000991">
    <property type="protein sequence ID" value="SUZ66680.1"/>
    <property type="molecule type" value="Genomic_DNA"/>
</dbReference>
<dbReference type="InterPro" id="IPR015422">
    <property type="entry name" value="PyrdxlP-dep_Trfase_small"/>
</dbReference>
<gene>
    <name evidence="6" type="ORF">METZ01_LOCUS19534</name>
</gene>
<keyword evidence="3" id="KW-0808">Transferase</keyword>
<dbReference type="SUPFAM" id="SSF53383">
    <property type="entry name" value="PLP-dependent transferases"/>
    <property type="match status" value="1"/>
</dbReference>
<evidence type="ECO:0000313" key="6">
    <source>
        <dbReference type="EMBL" id="SUZ66680.1"/>
    </source>
</evidence>
<dbReference type="AlphaFoldDB" id="A0A381PIC0"/>
<name>A0A381PIC0_9ZZZZ</name>
<keyword evidence="4" id="KW-0663">Pyridoxal phosphate</keyword>
<dbReference type="InterPro" id="IPR024169">
    <property type="entry name" value="SP_NH2Trfase/AEP_transaminase"/>
</dbReference>
<dbReference type="PANTHER" id="PTHR42778">
    <property type="entry name" value="2-AMINOETHYLPHOSPHONATE--PYRUVATE TRANSAMINASE"/>
    <property type="match status" value="1"/>
</dbReference>
<evidence type="ECO:0000256" key="1">
    <source>
        <dbReference type="ARBA" id="ARBA00001933"/>
    </source>
</evidence>
<reference evidence="6" key="1">
    <citation type="submission" date="2018-05" db="EMBL/GenBank/DDBJ databases">
        <authorList>
            <person name="Lanie J.A."/>
            <person name="Ng W.-L."/>
            <person name="Kazmierczak K.M."/>
            <person name="Andrzejewski T.M."/>
            <person name="Davidsen T.M."/>
            <person name="Wayne K.J."/>
            <person name="Tettelin H."/>
            <person name="Glass J.I."/>
            <person name="Rusch D."/>
            <person name="Podicherti R."/>
            <person name="Tsui H.-C.T."/>
            <person name="Winkler M.E."/>
        </authorList>
    </citation>
    <scope>NUCLEOTIDE SEQUENCE</scope>
</reference>
<protein>
    <recommendedName>
        <fullName evidence="5">Aminotransferase class V domain-containing protein</fullName>
    </recommendedName>
</protein>
<dbReference type="PIRSF" id="PIRSF000524">
    <property type="entry name" value="SPT"/>
    <property type="match status" value="1"/>
</dbReference>
<evidence type="ECO:0000256" key="2">
    <source>
        <dbReference type="ARBA" id="ARBA00022576"/>
    </source>
</evidence>
<dbReference type="Gene3D" id="3.40.640.10">
    <property type="entry name" value="Type I PLP-dependent aspartate aminotransferase-like (Major domain)"/>
    <property type="match status" value="1"/>
</dbReference>
<evidence type="ECO:0000256" key="3">
    <source>
        <dbReference type="ARBA" id="ARBA00022679"/>
    </source>
</evidence>
<accession>A0A381PIC0</accession>